<dbReference type="Gene3D" id="3.60.15.10">
    <property type="entry name" value="Ribonuclease Z/Hydroxyacylglutathione hydrolase-like"/>
    <property type="match status" value="1"/>
</dbReference>
<protein>
    <recommendedName>
        <fullName evidence="1">Metallo-beta-lactamase domain-containing protein</fullName>
    </recommendedName>
</protein>
<evidence type="ECO:0000313" key="2">
    <source>
        <dbReference type="EMBL" id="CAE6723265.1"/>
    </source>
</evidence>
<dbReference type="SUPFAM" id="SSF56281">
    <property type="entry name" value="Metallo-hydrolase/oxidoreductase"/>
    <property type="match status" value="1"/>
</dbReference>
<organism evidence="2 3">
    <name type="scientific">Paraburkholderia nemoris</name>
    <dbReference type="NCBI Taxonomy" id="2793076"/>
    <lineage>
        <taxon>Bacteria</taxon>
        <taxon>Pseudomonadati</taxon>
        <taxon>Pseudomonadota</taxon>
        <taxon>Betaproteobacteria</taxon>
        <taxon>Burkholderiales</taxon>
        <taxon>Burkholderiaceae</taxon>
        <taxon>Paraburkholderia</taxon>
    </lineage>
</organism>
<evidence type="ECO:0000259" key="1">
    <source>
        <dbReference type="Pfam" id="PF00753"/>
    </source>
</evidence>
<proteinExistence type="predicted"/>
<gene>
    <name evidence="2" type="ORF">R69776_01635</name>
</gene>
<reference evidence="2 3" key="1">
    <citation type="submission" date="2021-02" db="EMBL/GenBank/DDBJ databases">
        <authorList>
            <person name="Vanwijnsberghe S."/>
        </authorList>
    </citation>
    <scope>NUCLEOTIDE SEQUENCE [LARGE SCALE GENOMIC DNA]</scope>
    <source>
        <strain evidence="2 3">R-69776</strain>
    </source>
</reference>
<dbReference type="InterPro" id="IPR036866">
    <property type="entry name" value="RibonucZ/Hydroxyglut_hydro"/>
</dbReference>
<dbReference type="InterPro" id="IPR001279">
    <property type="entry name" value="Metallo-B-lactamas"/>
</dbReference>
<feature type="domain" description="Metallo-beta-lactamase" evidence="1">
    <location>
        <begin position="10"/>
        <end position="61"/>
    </location>
</feature>
<evidence type="ECO:0000313" key="3">
    <source>
        <dbReference type="Proteomes" id="UP000673821"/>
    </source>
</evidence>
<comment type="caution">
    <text evidence="2">The sequence shown here is derived from an EMBL/GenBank/DDBJ whole genome shotgun (WGS) entry which is preliminary data.</text>
</comment>
<dbReference type="Pfam" id="PF00753">
    <property type="entry name" value="Lactamase_B"/>
    <property type="match status" value="1"/>
</dbReference>
<accession>A0ABM8QYE1</accession>
<keyword evidence="3" id="KW-1185">Reference proteome</keyword>
<dbReference type="RefSeq" id="WP_234476683.1">
    <property type="nucleotide sequence ID" value="NZ_CAJNBH010000004.1"/>
</dbReference>
<dbReference type="EMBL" id="CAJNBH010000004">
    <property type="protein sequence ID" value="CAE6723265.1"/>
    <property type="molecule type" value="Genomic_DNA"/>
</dbReference>
<sequence>MMSISSSIRNTHLHYEHFGGNTLFRNASFVIQAAEWEYAGRPLSPQAMYYQEFLIGREPLAYFRWRFANGVADTGSHARGINRSRSIPKTAS</sequence>
<name>A0ABM8QYE1_9BURK</name>
<dbReference type="Proteomes" id="UP000673821">
    <property type="component" value="Unassembled WGS sequence"/>
</dbReference>